<name>A0ABZ0EFU2_9BURK</name>
<keyword evidence="4" id="KW-0472">Membrane</keyword>
<dbReference type="RefSeq" id="WP_317018581.1">
    <property type="nucleotide sequence ID" value="NZ_CP136512.1"/>
</dbReference>
<dbReference type="InterPro" id="IPR003593">
    <property type="entry name" value="AAA+_ATPase"/>
</dbReference>
<dbReference type="PANTHER" id="PTHR43820">
    <property type="entry name" value="HIGH-AFFINITY BRANCHED-CHAIN AMINO ACID TRANSPORT ATP-BINDING PROTEIN LIVF"/>
    <property type="match status" value="1"/>
</dbReference>
<evidence type="ECO:0000256" key="6">
    <source>
        <dbReference type="ARBA" id="ARBA00022840"/>
    </source>
</evidence>
<dbReference type="SMART" id="SM00382">
    <property type="entry name" value="AAA"/>
    <property type="match status" value="1"/>
</dbReference>
<dbReference type="Pfam" id="PF00005">
    <property type="entry name" value="ABC_tran"/>
    <property type="match status" value="1"/>
</dbReference>
<organism evidence="9 10">
    <name type="scientific">Paraburkholderia kirstenboschensis</name>
    <dbReference type="NCBI Taxonomy" id="1245436"/>
    <lineage>
        <taxon>Bacteria</taxon>
        <taxon>Pseudomonadati</taxon>
        <taxon>Pseudomonadota</taxon>
        <taxon>Betaproteobacteria</taxon>
        <taxon>Burkholderiales</taxon>
        <taxon>Burkholderiaceae</taxon>
        <taxon>Paraburkholderia</taxon>
    </lineage>
</organism>
<evidence type="ECO:0000313" key="9">
    <source>
        <dbReference type="EMBL" id="WOD16083.1"/>
    </source>
</evidence>
<evidence type="ECO:0000256" key="4">
    <source>
        <dbReference type="ARBA" id="ARBA00022519"/>
    </source>
</evidence>
<feature type="domain" description="ABC transporter" evidence="8">
    <location>
        <begin position="6"/>
        <end position="238"/>
    </location>
</feature>
<dbReference type="InterPro" id="IPR030660">
    <property type="entry name" value="ABC_branched_ATPase_LivF/BraG"/>
</dbReference>
<evidence type="ECO:0000256" key="3">
    <source>
        <dbReference type="ARBA" id="ARBA00022475"/>
    </source>
</evidence>
<protein>
    <submittedName>
        <fullName evidence="9">ABC transporter ATP-binding protein</fullName>
    </submittedName>
</protein>
<reference evidence="9 10" key="1">
    <citation type="submission" date="2023-10" db="EMBL/GenBank/DDBJ databases">
        <title>Surface-active antibiotics is a multifunctional adaptation for post-fire microbes.</title>
        <authorList>
            <person name="Liu M.D."/>
            <person name="Du Y."/>
            <person name="Koupaei S.K."/>
            <person name="Kim N.R."/>
            <person name="Zhang W."/>
            <person name="Traxler M.F."/>
        </authorList>
    </citation>
    <scope>NUCLEOTIDE SEQUENCE [LARGE SCALE GENOMIC DNA]</scope>
    <source>
        <strain evidence="9 10">F3</strain>
    </source>
</reference>
<evidence type="ECO:0000259" key="8">
    <source>
        <dbReference type="PROSITE" id="PS50893"/>
    </source>
</evidence>
<dbReference type="EMBL" id="CP136512">
    <property type="protein sequence ID" value="WOD16083.1"/>
    <property type="molecule type" value="Genomic_DNA"/>
</dbReference>
<dbReference type="Gene3D" id="3.40.50.300">
    <property type="entry name" value="P-loop containing nucleotide triphosphate hydrolases"/>
    <property type="match status" value="1"/>
</dbReference>
<evidence type="ECO:0000313" key="10">
    <source>
        <dbReference type="Proteomes" id="UP001302652"/>
    </source>
</evidence>
<dbReference type="InterPro" id="IPR027417">
    <property type="entry name" value="P-loop_NTPase"/>
</dbReference>
<dbReference type="PROSITE" id="PS00211">
    <property type="entry name" value="ABC_TRANSPORTER_1"/>
    <property type="match status" value="1"/>
</dbReference>
<keyword evidence="7" id="KW-0029">Amino-acid transport</keyword>
<evidence type="ECO:0000256" key="7">
    <source>
        <dbReference type="ARBA" id="ARBA00022970"/>
    </source>
</evidence>
<evidence type="ECO:0000256" key="5">
    <source>
        <dbReference type="ARBA" id="ARBA00022741"/>
    </source>
</evidence>
<evidence type="ECO:0000256" key="1">
    <source>
        <dbReference type="ARBA" id="ARBA00005417"/>
    </source>
</evidence>
<keyword evidence="3" id="KW-1003">Cell membrane</keyword>
<sequence>MTEPLLKLEGIDTFYGQVQVHFGVNLDVPLGEIVSLLGGNASGKSTAMKIILGLHRPRAGSITFDGKIINGLLTPQIVRLGVASVPEARRLFGDMTVRENLLMGAFTRRDRDGIAQDYERMLELFPRVKERLAQRAGTLSGGEQQMLAMARALMSRPALVCMDEPTMGLSPLYVDKVLDLIRTVNQQGVTFFMVEQNASLALQIAHRGYVLQTGRVVLSGKANELLGDQRIRDAYLGGALAAETAS</sequence>
<dbReference type="PROSITE" id="PS50893">
    <property type="entry name" value="ABC_TRANSPORTER_2"/>
    <property type="match status" value="1"/>
</dbReference>
<dbReference type="InterPro" id="IPR003439">
    <property type="entry name" value="ABC_transporter-like_ATP-bd"/>
</dbReference>
<dbReference type="Proteomes" id="UP001302652">
    <property type="component" value="Chromosome 2"/>
</dbReference>
<comment type="similarity">
    <text evidence="1">Belongs to the ABC transporter superfamily.</text>
</comment>
<gene>
    <name evidence="9" type="ORF">RW095_09035</name>
</gene>
<proteinExistence type="inferred from homology"/>
<evidence type="ECO:0000256" key="2">
    <source>
        <dbReference type="ARBA" id="ARBA00022448"/>
    </source>
</evidence>
<keyword evidence="10" id="KW-1185">Reference proteome</keyword>
<keyword evidence="2" id="KW-0813">Transport</keyword>
<dbReference type="InterPro" id="IPR017871">
    <property type="entry name" value="ABC_transporter-like_CS"/>
</dbReference>
<dbReference type="PIRSF" id="PIRSF039137">
    <property type="entry name" value="ABC_branched_ATPase"/>
    <property type="match status" value="1"/>
</dbReference>
<dbReference type="InterPro" id="IPR052156">
    <property type="entry name" value="BCAA_Transport_ATP-bd_LivF"/>
</dbReference>
<dbReference type="SUPFAM" id="SSF52540">
    <property type="entry name" value="P-loop containing nucleoside triphosphate hydrolases"/>
    <property type="match status" value="1"/>
</dbReference>
<accession>A0ABZ0EFU2</accession>
<keyword evidence="5" id="KW-0547">Nucleotide-binding</keyword>
<keyword evidence="6 9" id="KW-0067">ATP-binding</keyword>
<dbReference type="GO" id="GO:0005524">
    <property type="term" value="F:ATP binding"/>
    <property type="evidence" value="ECO:0007669"/>
    <property type="project" value="UniProtKB-KW"/>
</dbReference>
<dbReference type="CDD" id="cd03224">
    <property type="entry name" value="ABC_TM1139_LivF_branched"/>
    <property type="match status" value="1"/>
</dbReference>
<dbReference type="PANTHER" id="PTHR43820:SF4">
    <property type="entry name" value="HIGH-AFFINITY BRANCHED-CHAIN AMINO ACID TRANSPORT ATP-BINDING PROTEIN LIVF"/>
    <property type="match status" value="1"/>
</dbReference>
<keyword evidence="4" id="KW-0997">Cell inner membrane</keyword>